<evidence type="ECO:0000259" key="1">
    <source>
        <dbReference type="Pfam" id="PF11706"/>
    </source>
</evidence>
<evidence type="ECO:0000313" key="3">
    <source>
        <dbReference type="Proteomes" id="UP000547444"/>
    </source>
</evidence>
<dbReference type="EMBL" id="JAANOW010000002">
    <property type="protein sequence ID" value="NIH97415.1"/>
    <property type="molecule type" value="Genomic_DNA"/>
</dbReference>
<organism evidence="2 3">
    <name type="scientific">Mycolicibacterium fluoranthenivorans</name>
    <dbReference type="NCBI Taxonomy" id="258505"/>
    <lineage>
        <taxon>Bacteria</taxon>
        <taxon>Bacillati</taxon>
        <taxon>Actinomycetota</taxon>
        <taxon>Actinomycetes</taxon>
        <taxon>Mycobacteriales</taxon>
        <taxon>Mycobacteriaceae</taxon>
        <taxon>Mycolicibacterium</taxon>
    </lineage>
</organism>
<dbReference type="PANTHER" id="PTHR35525">
    <property type="entry name" value="BLL6575 PROTEIN"/>
    <property type="match status" value="1"/>
</dbReference>
<dbReference type="SUPFAM" id="SSF160904">
    <property type="entry name" value="Jann2411-like"/>
    <property type="match status" value="1"/>
</dbReference>
<gene>
    <name evidence="2" type="ORF">FHU31_004405</name>
</gene>
<comment type="caution">
    <text evidence="2">The sequence shown here is derived from an EMBL/GenBank/DDBJ whole genome shotgun (WGS) entry which is preliminary data.</text>
</comment>
<proteinExistence type="predicted"/>
<accession>A0A7X5U2X0</accession>
<reference evidence="2 3" key="1">
    <citation type="submission" date="2020-03" db="EMBL/GenBank/DDBJ databases">
        <title>Sequencing the genomes of 1000 actinobacteria strains.</title>
        <authorList>
            <person name="Klenk H.-P."/>
        </authorList>
    </citation>
    <scope>NUCLEOTIDE SEQUENCE [LARGE SCALE GENOMIC DNA]</scope>
    <source>
        <strain evidence="2 3">DSM 44556</strain>
    </source>
</reference>
<dbReference type="InterPro" id="IPR010852">
    <property type="entry name" value="ABATE"/>
</dbReference>
<dbReference type="Proteomes" id="UP000547444">
    <property type="component" value="Unassembled WGS sequence"/>
</dbReference>
<dbReference type="PANTHER" id="PTHR35525:SF3">
    <property type="entry name" value="BLL6575 PROTEIN"/>
    <property type="match status" value="1"/>
</dbReference>
<evidence type="ECO:0000313" key="2">
    <source>
        <dbReference type="EMBL" id="NIH97415.1"/>
    </source>
</evidence>
<name>A0A7X5U2X0_9MYCO</name>
<dbReference type="Pfam" id="PF07336">
    <property type="entry name" value="ABATE"/>
    <property type="match status" value="1"/>
</dbReference>
<feature type="domain" description="Zinc finger CGNR" evidence="1">
    <location>
        <begin position="153"/>
        <end position="194"/>
    </location>
</feature>
<sequence length="196" mass="21518">MREPSRLDSAQALGFPVADEPLAVDLADTLITATDPTTDLLADEATCRRWWDLQRDRLPEGTGIPSLSATTELRQAVRDILDAHVGGTAPRQTSIDRVNVAAGGVASTRKLVRTDSGWASETTLVTPDEPHQLALAAVAESLIEILAGPTPHRLRRCANPTCSMLFLAQDARRRYCTQNICANRARAARHYRRHHH</sequence>
<dbReference type="InterPro" id="IPR023286">
    <property type="entry name" value="ABATE_dom_sf"/>
</dbReference>
<dbReference type="Pfam" id="PF11706">
    <property type="entry name" value="zf-CGNR"/>
    <property type="match status" value="1"/>
</dbReference>
<dbReference type="InterPro" id="IPR021005">
    <property type="entry name" value="Znf_CGNR"/>
</dbReference>
<keyword evidence="3" id="KW-1185">Reference proteome</keyword>
<dbReference type="RefSeq" id="WP_167162357.1">
    <property type="nucleotide sequence ID" value="NZ_JAANOW010000002.1"/>
</dbReference>
<protein>
    <submittedName>
        <fullName evidence="2">Putative RNA-binding Zn ribbon-like protein</fullName>
    </submittedName>
</protein>
<dbReference type="Gene3D" id="1.10.3300.10">
    <property type="entry name" value="Jann2411-like domain"/>
    <property type="match status" value="1"/>
</dbReference>
<dbReference type="AlphaFoldDB" id="A0A7X5U2X0"/>